<feature type="domain" description="Peptidase C14 caspase" evidence="5">
    <location>
        <begin position="110"/>
        <end position="225"/>
    </location>
</feature>
<evidence type="ECO:0000256" key="1">
    <source>
        <dbReference type="ARBA" id="ARBA00009005"/>
    </source>
</evidence>
<evidence type="ECO:0000256" key="4">
    <source>
        <dbReference type="SAM" id="MobiDB-lite"/>
    </source>
</evidence>
<evidence type="ECO:0000313" key="6">
    <source>
        <dbReference type="EMBL" id="KAL1407823.1"/>
    </source>
</evidence>
<dbReference type="Gene3D" id="3.40.50.12660">
    <property type="match status" value="1"/>
</dbReference>
<dbReference type="Proteomes" id="UP001565368">
    <property type="component" value="Unassembled WGS sequence"/>
</dbReference>
<keyword evidence="3" id="KW-0645">Protease</keyword>
<dbReference type="GeneID" id="95988301"/>
<keyword evidence="2" id="KW-0053">Apoptosis</keyword>
<dbReference type="InterPro" id="IPR050452">
    <property type="entry name" value="Metacaspase"/>
</dbReference>
<organism evidence="6 7">
    <name type="scientific">Vanrija albida</name>
    <dbReference type="NCBI Taxonomy" id="181172"/>
    <lineage>
        <taxon>Eukaryota</taxon>
        <taxon>Fungi</taxon>
        <taxon>Dikarya</taxon>
        <taxon>Basidiomycota</taxon>
        <taxon>Agaricomycotina</taxon>
        <taxon>Tremellomycetes</taxon>
        <taxon>Trichosporonales</taxon>
        <taxon>Trichosporonaceae</taxon>
        <taxon>Vanrija</taxon>
    </lineage>
</organism>
<gene>
    <name evidence="6" type="ORF">Q8F55_007258</name>
</gene>
<comment type="similarity">
    <text evidence="1">Belongs to the peptidase C14B family.</text>
</comment>
<dbReference type="PANTHER" id="PTHR48104">
    <property type="entry name" value="METACASPASE-4"/>
    <property type="match status" value="1"/>
</dbReference>
<proteinExistence type="inferred from homology"/>
<dbReference type="PANTHER" id="PTHR48104:SF30">
    <property type="entry name" value="METACASPASE-1"/>
    <property type="match status" value="1"/>
</dbReference>
<accession>A0ABR3Q0B3</accession>
<dbReference type="RefSeq" id="XP_069207767.1">
    <property type="nucleotide sequence ID" value="XM_069355696.1"/>
</dbReference>
<evidence type="ECO:0000256" key="2">
    <source>
        <dbReference type="ARBA" id="ARBA00022703"/>
    </source>
</evidence>
<feature type="compositionally biased region" description="Pro residues" evidence="4">
    <location>
        <begin position="1"/>
        <end position="83"/>
    </location>
</feature>
<evidence type="ECO:0000259" key="5">
    <source>
        <dbReference type="Pfam" id="PF00656"/>
    </source>
</evidence>
<dbReference type="EMBL" id="JBBXJM010000005">
    <property type="protein sequence ID" value="KAL1407823.1"/>
    <property type="molecule type" value="Genomic_DNA"/>
</dbReference>
<sequence>MYYANYPPPPGLPPPPSQAGYGLPPPPPYAAPPGPPPGAGYAAPPGPPPARYPPPPRTYSPAPPRDAPPPPPGFAAHAPPPPLSSCYTRDVQTHMPAGGPGYELSDCSGRRKALLIGINYIGSNNALRGCINDVHNVSGFLQQTYGYDEGDMVLLTDDHDPRGRAFPTRANILGAMQWLVAGAQANDALFFHYSGHGTQVDSGDHTKGDGLSEAICPVDFQENGVIVDFQTTTSSSSPYRPGAA</sequence>
<keyword evidence="3" id="KW-0788">Thiol protease</keyword>
<evidence type="ECO:0000256" key="3">
    <source>
        <dbReference type="ARBA" id="ARBA00022807"/>
    </source>
</evidence>
<comment type="caution">
    <text evidence="6">The sequence shown here is derived from an EMBL/GenBank/DDBJ whole genome shotgun (WGS) entry which is preliminary data.</text>
</comment>
<evidence type="ECO:0000313" key="7">
    <source>
        <dbReference type="Proteomes" id="UP001565368"/>
    </source>
</evidence>
<reference evidence="6 7" key="1">
    <citation type="submission" date="2023-08" db="EMBL/GenBank/DDBJ databases">
        <title>Annotated Genome Sequence of Vanrija albida AlHP1.</title>
        <authorList>
            <person name="Herzog R."/>
        </authorList>
    </citation>
    <scope>NUCLEOTIDE SEQUENCE [LARGE SCALE GENOMIC DNA]</scope>
    <source>
        <strain evidence="6 7">AlHP1</strain>
    </source>
</reference>
<dbReference type="InterPro" id="IPR011600">
    <property type="entry name" value="Pept_C14_caspase"/>
</dbReference>
<dbReference type="InterPro" id="IPR029030">
    <property type="entry name" value="Caspase-like_dom_sf"/>
</dbReference>
<name>A0ABR3Q0B3_9TREE</name>
<dbReference type="Pfam" id="PF00656">
    <property type="entry name" value="Peptidase_C14"/>
    <property type="match status" value="1"/>
</dbReference>
<protein>
    <recommendedName>
        <fullName evidence="5">Peptidase C14 caspase domain-containing protein</fullName>
    </recommendedName>
</protein>
<dbReference type="SUPFAM" id="SSF52129">
    <property type="entry name" value="Caspase-like"/>
    <property type="match status" value="1"/>
</dbReference>
<feature type="region of interest" description="Disordered" evidence="4">
    <location>
        <begin position="1"/>
        <end position="92"/>
    </location>
</feature>
<keyword evidence="7" id="KW-1185">Reference proteome</keyword>
<keyword evidence="3" id="KW-0378">Hydrolase</keyword>